<keyword evidence="4" id="KW-1185">Reference proteome</keyword>
<feature type="region of interest" description="Disordered" evidence="1">
    <location>
        <begin position="92"/>
        <end position="117"/>
    </location>
</feature>
<protein>
    <submittedName>
        <fullName evidence="3">Uncharacterized protein</fullName>
    </submittedName>
</protein>
<accession>A0A194XCF8</accession>
<gene>
    <name evidence="3" type="ORF">LY89DRAFT_683848</name>
</gene>
<dbReference type="InParanoid" id="A0A194XCF8"/>
<keyword evidence="2" id="KW-0812">Transmembrane</keyword>
<feature type="compositionally biased region" description="Basic and acidic residues" evidence="1">
    <location>
        <begin position="1"/>
        <end position="10"/>
    </location>
</feature>
<evidence type="ECO:0000256" key="1">
    <source>
        <dbReference type="SAM" id="MobiDB-lite"/>
    </source>
</evidence>
<feature type="compositionally biased region" description="Basic and acidic residues" evidence="1">
    <location>
        <begin position="42"/>
        <end position="55"/>
    </location>
</feature>
<feature type="region of interest" description="Disordered" evidence="1">
    <location>
        <begin position="1"/>
        <end position="55"/>
    </location>
</feature>
<dbReference type="EMBL" id="KQ947413">
    <property type="protein sequence ID" value="KUJ17855.1"/>
    <property type="molecule type" value="Genomic_DNA"/>
</dbReference>
<sequence length="726" mass="82671">MMTGDKERSLESANLQEEEDAQSSDSLDFAPYHDDPEEPETDSGKKRSPLPKDEDLKVPKSRRTIIYKIVISLVTVILCFLIIFTVLSTTRERRNEQQKQKPTTSPRPPPSRDFALNFPEQYPALDSKTSSAECQEAWQALTEIPCHDAIWTLNWDSGVPQLLGPSLDRFVPLICDARCASALEAAKGNIQSACSKEDTFAVEGYKGRFNLELLESGPLDVLDVLVERQIHTCRKSPAGDAERGFCMTDLSSRWGIVDGFRANATQGLRLFLAGTNSRKTEPAGRHRGRQGSGGWSENYNYWREERKFGPGRGETTCSWCTLEWLNGKLPMWKEHMLSLDGKFMSLPEFLRMWEDAGKRCASDRFMEAYHSAVQAYIDQGVLDPDWETKASGDIPYLMQHGPTSGDYPARDVDSILETMKVYRSRTENINPTANARIKHQATVNQYIGCLESFNFAVQDLQCYPFLSKDQMSEYVLCDIHTAQRSCSASCLASIDAFRRKMYSDCPGAFTGHRYSQSLKFVGKDVASFVEDFFGRESTISSFETICRPADNWGSRRGPPCAAVFAQWGRQDWVFQESKPEMKDLIATTRRLVSELPEMPPQLKAWKHPGRKLTVEEEQISKYLITWRKKMEQGVCSDCMWRNFVEKSTWFHGMLPRGTSEDVAIEWIKTAHHLREECAARGRSLQEFELKAVDEMWKKTYSEEAWDKAFNEGQPLPAWATGREELV</sequence>
<dbReference type="GeneID" id="28824492"/>
<organism evidence="3 4">
    <name type="scientific">Mollisia scopiformis</name>
    <name type="common">Conifer needle endophyte fungus</name>
    <name type="synonym">Phialocephala scopiformis</name>
    <dbReference type="NCBI Taxonomy" id="149040"/>
    <lineage>
        <taxon>Eukaryota</taxon>
        <taxon>Fungi</taxon>
        <taxon>Dikarya</taxon>
        <taxon>Ascomycota</taxon>
        <taxon>Pezizomycotina</taxon>
        <taxon>Leotiomycetes</taxon>
        <taxon>Helotiales</taxon>
        <taxon>Mollisiaceae</taxon>
        <taxon>Mollisia</taxon>
    </lineage>
</organism>
<reference evidence="3 4" key="1">
    <citation type="submission" date="2015-10" db="EMBL/GenBank/DDBJ databases">
        <title>Full genome of DAOMC 229536 Phialocephala scopiformis, a fungal endophyte of spruce producing the potent anti-insectan compound rugulosin.</title>
        <authorList>
            <consortium name="DOE Joint Genome Institute"/>
            <person name="Walker A.K."/>
            <person name="Frasz S.L."/>
            <person name="Seifert K.A."/>
            <person name="Miller J.D."/>
            <person name="Mondo S.J."/>
            <person name="Labutti K."/>
            <person name="Lipzen A."/>
            <person name="Dockter R."/>
            <person name="Kennedy M."/>
            <person name="Grigoriev I.V."/>
            <person name="Spatafora J.W."/>
        </authorList>
    </citation>
    <scope>NUCLEOTIDE SEQUENCE [LARGE SCALE GENOMIC DNA]</scope>
    <source>
        <strain evidence="3 4">CBS 120377</strain>
    </source>
</reference>
<dbReference type="AlphaFoldDB" id="A0A194XCF8"/>
<keyword evidence="2" id="KW-1133">Transmembrane helix</keyword>
<dbReference type="Proteomes" id="UP000070700">
    <property type="component" value="Unassembled WGS sequence"/>
</dbReference>
<dbReference type="OrthoDB" id="3597476at2759"/>
<name>A0A194XCF8_MOLSC</name>
<feature type="transmembrane region" description="Helical" evidence="2">
    <location>
        <begin position="65"/>
        <end position="87"/>
    </location>
</feature>
<dbReference type="KEGG" id="psco:LY89DRAFT_683848"/>
<dbReference type="RefSeq" id="XP_018072210.1">
    <property type="nucleotide sequence ID" value="XM_018214766.1"/>
</dbReference>
<evidence type="ECO:0000256" key="2">
    <source>
        <dbReference type="SAM" id="Phobius"/>
    </source>
</evidence>
<evidence type="ECO:0000313" key="4">
    <source>
        <dbReference type="Proteomes" id="UP000070700"/>
    </source>
</evidence>
<evidence type="ECO:0000313" key="3">
    <source>
        <dbReference type="EMBL" id="KUJ17855.1"/>
    </source>
</evidence>
<keyword evidence="2" id="KW-0472">Membrane</keyword>
<proteinExistence type="predicted"/>